<proteinExistence type="predicted"/>
<dbReference type="AlphaFoldDB" id="A0AAN7N1X4"/>
<dbReference type="EMBL" id="JAUNZN010000007">
    <property type="protein sequence ID" value="KAK4818307.1"/>
    <property type="molecule type" value="Genomic_DNA"/>
</dbReference>
<dbReference type="Proteomes" id="UP001333110">
    <property type="component" value="Unassembled WGS sequence"/>
</dbReference>
<sequence length="181" mass="19349">MCTPGQHLSVPECWLFKETTRRSSGKAEYEIRRAWVLLGTPSPSGREPGQPGPLSRDPAITSVAPAPLFCVLSKLLADISTTLGCEHRGAAPHLGQQTNGFICTICGKGHGVLVDKLDMSHQDALAAKASGVVGCMRRSVGSRWREAILPLCSALARHIWSAGSSSRLPSTRESGTYLEDV</sequence>
<evidence type="ECO:0000313" key="1">
    <source>
        <dbReference type="EMBL" id="KAK4818307.1"/>
    </source>
</evidence>
<organism evidence="1 2">
    <name type="scientific">Mycteria americana</name>
    <name type="common">Wood stork</name>
    <dbReference type="NCBI Taxonomy" id="33587"/>
    <lineage>
        <taxon>Eukaryota</taxon>
        <taxon>Metazoa</taxon>
        <taxon>Chordata</taxon>
        <taxon>Craniata</taxon>
        <taxon>Vertebrata</taxon>
        <taxon>Euteleostomi</taxon>
        <taxon>Archelosauria</taxon>
        <taxon>Archosauria</taxon>
        <taxon>Dinosauria</taxon>
        <taxon>Saurischia</taxon>
        <taxon>Theropoda</taxon>
        <taxon>Coelurosauria</taxon>
        <taxon>Aves</taxon>
        <taxon>Neognathae</taxon>
        <taxon>Neoaves</taxon>
        <taxon>Aequornithes</taxon>
        <taxon>Ciconiiformes</taxon>
        <taxon>Ciconiidae</taxon>
        <taxon>Mycteria</taxon>
    </lineage>
</organism>
<name>A0AAN7N1X4_MYCAM</name>
<comment type="caution">
    <text evidence="1">The sequence shown here is derived from an EMBL/GenBank/DDBJ whole genome shotgun (WGS) entry which is preliminary data.</text>
</comment>
<gene>
    <name evidence="1" type="ORF">QYF61_010769</name>
</gene>
<accession>A0AAN7N1X4</accession>
<keyword evidence="2" id="KW-1185">Reference proteome</keyword>
<protein>
    <submittedName>
        <fullName evidence="1">Uncharacterized protein</fullName>
    </submittedName>
</protein>
<reference evidence="1 2" key="1">
    <citation type="journal article" date="2023" name="J. Hered.">
        <title>Chromosome-level genome of the wood stork (Mycteria americana) provides insight into avian chromosome evolution.</title>
        <authorList>
            <person name="Flamio R. Jr."/>
            <person name="Ramstad K.M."/>
        </authorList>
    </citation>
    <scope>NUCLEOTIDE SEQUENCE [LARGE SCALE GENOMIC DNA]</scope>
    <source>
        <strain evidence="1">JAX WOST 10</strain>
    </source>
</reference>
<evidence type="ECO:0000313" key="2">
    <source>
        <dbReference type="Proteomes" id="UP001333110"/>
    </source>
</evidence>